<evidence type="ECO:0000256" key="1">
    <source>
        <dbReference type="SAM" id="MobiDB-lite"/>
    </source>
</evidence>
<feature type="compositionally biased region" description="Low complexity" evidence="1">
    <location>
        <begin position="165"/>
        <end position="193"/>
    </location>
</feature>
<feature type="region of interest" description="Disordered" evidence="1">
    <location>
        <begin position="473"/>
        <end position="507"/>
    </location>
</feature>
<dbReference type="OrthoDB" id="5397087at2759"/>
<organism evidence="3">
    <name type="scientific">Dissoconium aciculare CBS 342.82</name>
    <dbReference type="NCBI Taxonomy" id="1314786"/>
    <lineage>
        <taxon>Eukaryota</taxon>
        <taxon>Fungi</taxon>
        <taxon>Dikarya</taxon>
        <taxon>Ascomycota</taxon>
        <taxon>Pezizomycotina</taxon>
        <taxon>Dothideomycetes</taxon>
        <taxon>Dothideomycetidae</taxon>
        <taxon>Mycosphaerellales</taxon>
        <taxon>Dissoconiaceae</taxon>
        <taxon>Dissoconium</taxon>
    </lineage>
</organism>
<name>A0A6J3LT04_9PEZI</name>
<protein>
    <submittedName>
        <fullName evidence="3">Uncharacterized protein</fullName>
    </submittedName>
</protein>
<evidence type="ECO:0000313" key="2">
    <source>
        <dbReference type="Proteomes" id="UP000504637"/>
    </source>
</evidence>
<evidence type="ECO:0000313" key="3">
    <source>
        <dbReference type="RefSeq" id="XP_033455809.1"/>
    </source>
</evidence>
<feature type="compositionally biased region" description="Polar residues" evidence="1">
    <location>
        <begin position="258"/>
        <end position="272"/>
    </location>
</feature>
<reference evidence="3" key="3">
    <citation type="submission" date="2025-08" db="UniProtKB">
        <authorList>
            <consortium name="RefSeq"/>
        </authorList>
    </citation>
    <scope>IDENTIFICATION</scope>
    <source>
        <strain evidence="3">CBS 342.82</strain>
    </source>
</reference>
<keyword evidence="2" id="KW-1185">Reference proteome</keyword>
<gene>
    <name evidence="3" type="ORF">K489DRAFT_90158</name>
</gene>
<proteinExistence type="predicted"/>
<feature type="compositionally biased region" description="Low complexity" evidence="1">
    <location>
        <begin position="245"/>
        <end position="256"/>
    </location>
</feature>
<feature type="region of interest" description="Disordered" evidence="1">
    <location>
        <begin position="165"/>
        <end position="297"/>
    </location>
</feature>
<dbReference type="GeneID" id="54366824"/>
<dbReference type="AlphaFoldDB" id="A0A6J3LT04"/>
<reference evidence="3" key="2">
    <citation type="submission" date="2020-04" db="EMBL/GenBank/DDBJ databases">
        <authorList>
            <consortium name="NCBI Genome Project"/>
        </authorList>
    </citation>
    <scope>NUCLEOTIDE SEQUENCE</scope>
    <source>
        <strain evidence="3">CBS 342.82</strain>
    </source>
</reference>
<reference evidence="3" key="1">
    <citation type="submission" date="2020-01" db="EMBL/GenBank/DDBJ databases">
        <authorList>
            <consortium name="DOE Joint Genome Institute"/>
            <person name="Haridas S."/>
            <person name="Albert R."/>
            <person name="Binder M."/>
            <person name="Bloem J."/>
            <person name="Labutti K."/>
            <person name="Salamov A."/>
            <person name="Andreopoulos B."/>
            <person name="Baker S.E."/>
            <person name="Barry K."/>
            <person name="Bills G."/>
            <person name="Bluhm B.H."/>
            <person name="Cannon C."/>
            <person name="Castanera R."/>
            <person name="Culley D.E."/>
            <person name="Daum C."/>
            <person name="Ezra D."/>
            <person name="Gonzalez J.B."/>
            <person name="Henrissat B."/>
            <person name="Kuo A."/>
            <person name="Liang C."/>
            <person name="Lipzen A."/>
            <person name="Lutzoni F."/>
            <person name="Magnuson J."/>
            <person name="Mondo S."/>
            <person name="Nolan M."/>
            <person name="Ohm R."/>
            <person name="Pangilinan J."/>
            <person name="Park H.-J."/>
            <person name="Ramirez L."/>
            <person name="Alfaro M."/>
            <person name="Sun H."/>
            <person name="Tritt A."/>
            <person name="Yoshinaga Y."/>
            <person name="Zwiers L.-H."/>
            <person name="Turgeon B.G."/>
            <person name="Goodwin S.B."/>
            <person name="Spatafora J.W."/>
            <person name="Crous P.W."/>
            <person name="Grigoriev I.V."/>
        </authorList>
    </citation>
    <scope>NUCLEOTIDE SEQUENCE</scope>
    <source>
        <strain evidence="3">CBS 342.82</strain>
    </source>
</reference>
<sequence length="507" mass="55684">MLPIPLLPAALHIFSMPPVRSMPIIKPVKTERSHEENQERAYIAASRRSDRSLEARVESARRASEIHKRRTGRSLRVREEDVMNEEMYEEEDNDMPSQLRRLNALHGITGPLGERFQSSLAMQLGMREALSQALLRNQQYQNANATANAEANAANGFMNPMIQSNMMMSSPNMPDAFGNQQSWQMQQQPQQFPQHDRPMLSSSGQNNSQQHMPAYFPQNPNFTLQLDKRRSTMPLSAKDSASVKSPTASHPSTPHSLIPSTTPGASHDSPQQVPTPPHSASAYTRGQSSSAGSPLMTAGKPITAMQRFTNNNNSDPLTLQLPTETQQILGMGFPMNNNFSSMMKSATSPTGAYTYNPNGMRAVGNGRNTSFHDMKSAPGMMYSPHSFYHPNQQSQFQNHLHTPLTGLNQTISPSALSNLDSSFTAASTNMPSSTFPESSLDYNNNSGFFNPGCSFDNFGDDAMVGPQSGMYSLGGPTQGDSGWNTPGLNNEPSWNPEDFVDFGQPST</sequence>
<feature type="compositionally biased region" description="Polar residues" evidence="1">
    <location>
        <begin position="478"/>
        <end position="493"/>
    </location>
</feature>
<dbReference type="Proteomes" id="UP000504637">
    <property type="component" value="Unplaced"/>
</dbReference>
<dbReference type="RefSeq" id="XP_033455809.1">
    <property type="nucleotide sequence ID" value="XM_033609023.1"/>
</dbReference>
<feature type="compositionally biased region" description="Polar residues" evidence="1">
    <location>
        <begin position="200"/>
        <end position="211"/>
    </location>
</feature>
<accession>A0A6J3LT04</accession>
<feature type="compositionally biased region" description="Polar residues" evidence="1">
    <location>
        <begin position="281"/>
        <end position="292"/>
    </location>
</feature>